<dbReference type="PANTHER" id="PTHR43229">
    <property type="entry name" value="NODULATION PROTEIN J"/>
    <property type="match status" value="1"/>
</dbReference>
<evidence type="ECO:0000313" key="8">
    <source>
        <dbReference type="Proteomes" id="UP000317371"/>
    </source>
</evidence>
<dbReference type="PROSITE" id="PS51012">
    <property type="entry name" value="ABC_TM2"/>
    <property type="match status" value="1"/>
</dbReference>
<dbReference type="GO" id="GO:0043190">
    <property type="term" value="C:ATP-binding cassette (ABC) transporter complex"/>
    <property type="evidence" value="ECO:0007669"/>
    <property type="project" value="InterPro"/>
</dbReference>
<dbReference type="InterPro" id="IPR051784">
    <property type="entry name" value="Nod_factor_ABC_transporter"/>
</dbReference>
<dbReference type="GO" id="GO:0140359">
    <property type="term" value="F:ABC-type transporter activity"/>
    <property type="evidence" value="ECO:0007669"/>
    <property type="project" value="InterPro"/>
</dbReference>
<gene>
    <name evidence="7" type="ORF">FKZ61_06975</name>
</gene>
<feature type="transmembrane region" description="Helical" evidence="5">
    <location>
        <begin position="302"/>
        <end position="323"/>
    </location>
</feature>
<dbReference type="PANTHER" id="PTHR43229:SF2">
    <property type="entry name" value="NODULATION PROTEIN J"/>
    <property type="match status" value="1"/>
</dbReference>
<keyword evidence="3 5" id="KW-1133">Transmembrane helix</keyword>
<dbReference type="InterPro" id="IPR047817">
    <property type="entry name" value="ABC2_TM_bact-type"/>
</dbReference>
<dbReference type="EMBL" id="VIGC01000007">
    <property type="protein sequence ID" value="TQE96627.1"/>
    <property type="molecule type" value="Genomic_DNA"/>
</dbReference>
<keyword evidence="5" id="KW-0813">Transport</keyword>
<sequence length="333" mass="36458">MVLTPTLHYLACDCNRVRPIFWGPGHPEGFTFSIQLDTLNLFSIRMSGRQVMQTPVGAQPAPSLRTTGPAREMTMAWQELWRGAWVIFSKHMLKFRSNSMEIGGTLGWPLLWVATFGLGMERVVNTHILGSSSYLAFITPGIIALTALSGAVNSGMTLLEEKIKGVLKEYFVAPIPRLSILLAATGSGLVKTLLQSLIILAMAMAFGAHLVSSPTHLVGALLFLLLYIMAFVGFSNGVAARSRSVGGYHMLLFVLNLPLLFLSNALYPLATMPAWMRIFAYLNPTTYAVDGLRHTLFANGTLSPYLDVAVLLAFAALCNWFGVRSFTAILERK</sequence>
<feature type="transmembrane region" description="Helical" evidence="5">
    <location>
        <begin position="180"/>
        <end position="205"/>
    </location>
</feature>
<accession>A0A540VIQ6</accession>
<keyword evidence="5" id="KW-1003">Cell membrane</keyword>
<dbReference type="OrthoDB" id="9788252at2"/>
<feature type="transmembrane region" description="Helical" evidence="5">
    <location>
        <begin position="217"/>
        <end position="239"/>
    </location>
</feature>
<feature type="transmembrane region" description="Helical" evidence="5">
    <location>
        <begin position="132"/>
        <end position="159"/>
    </location>
</feature>
<feature type="transmembrane region" description="Helical" evidence="5">
    <location>
        <begin position="102"/>
        <end position="120"/>
    </location>
</feature>
<evidence type="ECO:0000313" key="7">
    <source>
        <dbReference type="EMBL" id="TQE96627.1"/>
    </source>
</evidence>
<dbReference type="PRINTS" id="PR00164">
    <property type="entry name" value="ABC2TRNSPORT"/>
</dbReference>
<dbReference type="Proteomes" id="UP000317371">
    <property type="component" value="Unassembled WGS sequence"/>
</dbReference>
<comment type="similarity">
    <text evidence="5">Belongs to the ABC-2 integral membrane protein family.</text>
</comment>
<dbReference type="AlphaFoldDB" id="A0A540VIQ6"/>
<evidence type="ECO:0000256" key="2">
    <source>
        <dbReference type="ARBA" id="ARBA00022692"/>
    </source>
</evidence>
<evidence type="ECO:0000256" key="5">
    <source>
        <dbReference type="RuleBase" id="RU361157"/>
    </source>
</evidence>
<feature type="transmembrane region" description="Helical" evidence="5">
    <location>
        <begin position="251"/>
        <end position="270"/>
    </location>
</feature>
<reference evidence="7 8" key="1">
    <citation type="submission" date="2019-06" db="EMBL/GenBank/DDBJ databases">
        <title>Genome sequence of Litorilinea aerophila BAA-2444.</title>
        <authorList>
            <person name="Maclea K.S."/>
            <person name="Maurais E.G."/>
            <person name="Iannazzi L.C."/>
        </authorList>
    </citation>
    <scope>NUCLEOTIDE SEQUENCE [LARGE SCALE GENOMIC DNA]</scope>
    <source>
        <strain evidence="7 8">ATCC BAA-2444</strain>
    </source>
</reference>
<keyword evidence="8" id="KW-1185">Reference proteome</keyword>
<organism evidence="7 8">
    <name type="scientific">Litorilinea aerophila</name>
    <dbReference type="NCBI Taxonomy" id="1204385"/>
    <lineage>
        <taxon>Bacteria</taxon>
        <taxon>Bacillati</taxon>
        <taxon>Chloroflexota</taxon>
        <taxon>Caldilineae</taxon>
        <taxon>Caldilineales</taxon>
        <taxon>Caldilineaceae</taxon>
        <taxon>Litorilinea</taxon>
    </lineage>
</organism>
<comment type="caution">
    <text evidence="7">The sequence shown here is derived from an EMBL/GenBank/DDBJ whole genome shotgun (WGS) entry which is preliminary data.</text>
</comment>
<feature type="domain" description="ABC transmembrane type-2" evidence="6">
    <location>
        <begin position="100"/>
        <end position="329"/>
    </location>
</feature>
<comment type="subcellular location">
    <subcellularLocation>
        <location evidence="5">Cell membrane</location>
        <topology evidence="5">Multi-pass membrane protein</topology>
    </subcellularLocation>
    <subcellularLocation>
        <location evidence="1">Membrane</location>
        <topology evidence="1">Multi-pass membrane protein</topology>
    </subcellularLocation>
</comment>
<protein>
    <recommendedName>
        <fullName evidence="5">Transport permease protein</fullName>
    </recommendedName>
</protein>
<keyword evidence="2 5" id="KW-0812">Transmembrane</keyword>
<evidence type="ECO:0000256" key="4">
    <source>
        <dbReference type="ARBA" id="ARBA00023136"/>
    </source>
</evidence>
<evidence type="ECO:0000256" key="1">
    <source>
        <dbReference type="ARBA" id="ARBA00004141"/>
    </source>
</evidence>
<proteinExistence type="inferred from homology"/>
<dbReference type="InParanoid" id="A0A540VIQ6"/>
<dbReference type="Pfam" id="PF01061">
    <property type="entry name" value="ABC2_membrane"/>
    <property type="match status" value="1"/>
</dbReference>
<dbReference type="InterPro" id="IPR013525">
    <property type="entry name" value="ABC2_TM"/>
</dbReference>
<evidence type="ECO:0000256" key="3">
    <source>
        <dbReference type="ARBA" id="ARBA00022989"/>
    </source>
</evidence>
<dbReference type="InterPro" id="IPR000412">
    <property type="entry name" value="ABC_2_transport"/>
</dbReference>
<evidence type="ECO:0000259" key="6">
    <source>
        <dbReference type="PROSITE" id="PS51012"/>
    </source>
</evidence>
<keyword evidence="4 5" id="KW-0472">Membrane</keyword>
<name>A0A540VIQ6_9CHLR</name>